<organism evidence="1 2">
    <name type="scientific">Aspergillus tubingensis (strain CBS 134.48)</name>
    <dbReference type="NCBI Taxonomy" id="767770"/>
    <lineage>
        <taxon>Eukaryota</taxon>
        <taxon>Fungi</taxon>
        <taxon>Dikarya</taxon>
        <taxon>Ascomycota</taxon>
        <taxon>Pezizomycotina</taxon>
        <taxon>Eurotiomycetes</taxon>
        <taxon>Eurotiomycetidae</taxon>
        <taxon>Eurotiales</taxon>
        <taxon>Aspergillaceae</taxon>
        <taxon>Aspergillus</taxon>
        <taxon>Aspergillus subgen. Circumdati</taxon>
    </lineage>
</organism>
<reference evidence="2" key="1">
    <citation type="journal article" date="2017" name="Genome Biol.">
        <title>Comparative genomics reveals high biological diversity and specific adaptations in the industrially and medically important fungal genus Aspergillus.</title>
        <authorList>
            <person name="de Vries R.P."/>
            <person name="Riley R."/>
            <person name="Wiebenga A."/>
            <person name="Aguilar-Osorio G."/>
            <person name="Amillis S."/>
            <person name="Uchima C.A."/>
            <person name="Anderluh G."/>
            <person name="Asadollahi M."/>
            <person name="Askin M."/>
            <person name="Barry K."/>
            <person name="Battaglia E."/>
            <person name="Bayram O."/>
            <person name="Benocci T."/>
            <person name="Braus-Stromeyer S.A."/>
            <person name="Caldana C."/>
            <person name="Canovas D."/>
            <person name="Cerqueira G.C."/>
            <person name="Chen F."/>
            <person name="Chen W."/>
            <person name="Choi C."/>
            <person name="Clum A."/>
            <person name="Dos Santos R.A."/>
            <person name="Damasio A.R."/>
            <person name="Diallinas G."/>
            <person name="Emri T."/>
            <person name="Fekete E."/>
            <person name="Flipphi M."/>
            <person name="Freyberg S."/>
            <person name="Gallo A."/>
            <person name="Gournas C."/>
            <person name="Habgood R."/>
            <person name="Hainaut M."/>
            <person name="Harispe M.L."/>
            <person name="Henrissat B."/>
            <person name="Hilden K.S."/>
            <person name="Hope R."/>
            <person name="Hossain A."/>
            <person name="Karabika E."/>
            <person name="Karaffa L."/>
            <person name="Karanyi Z."/>
            <person name="Krasevec N."/>
            <person name="Kuo A."/>
            <person name="Kusch H."/>
            <person name="LaButti K."/>
            <person name="Lagendijk E.L."/>
            <person name="Lapidus A."/>
            <person name="Levasseur A."/>
            <person name="Lindquist E."/>
            <person name="Lipzen A."/>
            <person name="Logrieco A.F."/>
            <person name="MacCabe A."/>
            <person name="Maekelae M.R."/>
            <person name="Malavazi I."/>
            <person name="Melin P."/>
            <person name="Meyer V."/>
            <person name="Mielnichuk N."/>
            <person name="Miskei M."/>
            <person name="Molnar A.P."/>
            <person name="Mule G."/>
            <person name="Ngan C.Y."/>
            <person name="Orejas M."/>
            <person name="Orosz E."/>
            <person name="Ouedraogo J.P."/>
            <person name="Overkamp K.M."/>
            <person name="Park H.-S."/>
            <person name="Perrone G."/>
            <person name="Piumi F."/>
            <person name="Punt P.J."/>
            <person name="Ram A.F."/>
            <person name="Ramon A."/>
            <person name="Rauscher S."/>
            <person name="Record E."/>
            <person name="Riano-Pachon D.M."/>
            <person name="Robert V."/>
            <person name="Roehrig J."/>
            <person name="Ruller R."/>
            <person name="Salamov A."/>
            <person name="Salih N.S."/>
            <person name="Samson R.A."/>
            <person name="Sandor E."/>
            <person name="Sanguinetti M."/>
            <person name="Schuetze T."/>
            <person name="Sepcic K."/>
            <person name="Shelest E."/>
            <person name="Sherlock G."/>
            <person name="Sophianopoulou V."/>
            <person name="Squina F.M."/>
            <person name="Sun H."/>
            <person name="Susca A."/>
            <person name="Todd R.B."/>
            <person name="Tsang A."/>
            <person name="Unkles S.E."/>
            <person name="van de Wiele N."/>
            <person name="van Rossen-Uffink D."/>
            <person name="Oliveira J.V."/>
            <person name="Vesth T.C."/>
            <person name="Visser J."/>
            <person name="Yu J.-H."/>
            <person name="Zhou M."/>
            <person name="Andersen M.R."/>
            <person name="Archer D.B."/>
            <person name="Baker S.E."/>
            <person name="Benoit I."/>
            <person name="Brakhage A.A."/>
            <person name="Braus G.H."/>
            <person name="Fischer R."/>
            <person name="Frisvad J.C."/>
            <person name="Goldman G.H."/>
            <person name="Houbraken J."/>
            <person name="Oakley B."/>
            <person name="Pocsi I."/>
            <person name="Scazzocchio C."/>
            <person name="Seiboth B."/>
            <person name="vanKuyk P.A."/>
            <person name="Wortman J."/>
            <person name="Dyer P.S."/>
            <person name="Grigoriev I.V."/>
        </authorList>
    </citation>
    <scope>NUCLEOTIDE SEQUENCE [LARGE SCALE GENOMIC DNA]</scope>
    <source>
        <strain evidence="2">CBS 134.48</strain>
    </source>
</reference>
<dbReference type="EMBL" id="KV878207">
    <property type="protein sequence ID" value="OJI80157.1"/>
    <property type="molecule type" value="Genomic_DNA"/>
</dbReference>
<name>A0A1L9MT58_ASPTC</name>
<sequence>MNSRGSSKERTSTTITPVQPTLDCLAMHCNYPLLLSGIPEKLTQPCWSGLMRCEVYFSTPFPLQCPPEDRFQGGRRRFANHTKTASTIKLRAKFHDPSELAISTAMLLPCQELVSVMLHLLRHCAGQADTSGSGSNPACMRTDTIGVAGFEKCNPPWRLVRGIIFVSLFGMAVHGPELGCIVNFVRRSAIGEWVALLHHRPSFSLPSMGLLGASGKNDPPIHYHLIVSGFSCLFE</sequence>
<evidence type="ECO:0000313" key="2">
    <source>
        <dbReference type="Proteomes" id="UP000184304"/>
    </source>
</evidence>
<keyword evidence="2" id="KW-1185">Reference proteome</keyword>
<proteinExistence type="predicted"/>
<dbReference type="VEuPathDB" id="FungiDB:ASPTUDRAFT_841200"/>
<dbReference type="AlphaFoldDB" id="A0A1L9MT58"/>
<accession>A0A1L9MT58</accession>
<dbReference type="Proteomes" id="UP000184304">
    <property type="component" value="Unassembled WGS sequence"/>
</dbReference>
<gene>
    <name evidence="1" type="ORF">ASPTUDRAFT_841200</name>
</gene>
<protein>
    <submittedName>
        <fullName evidence="1">Uncharacterized protein</fullName>
    </submittedName>
</protein>
<evidence type="ECO:0000313" key="1">
    <source>
        <dbReference type="EMBL" id="OJI80157.1"/>
    </source>
</evidence>